<comment type="subcellular location">
    <subcellularLocation>
        <location evidence="10">Cell outer membrane</location>
        <topology evidence="10">Multi-pass membrane protein</topology>
    </subcellularLocation>
</comment>
<keyword evidence="6 10" id="KW-0406">Ion transport</keyword>
<evidence type="ECO:0000256" key="2">
    <source>
        <dbReference type="ARBA" id="ARBA00022448"/>
    </source>
</evidence>
<evidence type="ECO:0000256" key="4">
    <source>
        <dbReference type="ARBA" id="ARBA00022692"/>
    </source>
</evidence>
<evidence type="ECO:0000256" key="1">
    <source>
        <dbReference type="ARBA" id="ARBA00009521"/>
    </source>
</evidence>
<keyword evidence="8 10" id="KW-0472">Membrane</keyword>
<dbReference type="AlphaFoldDB" id="A0AAE3VMS4"/>
<evidence type="ECO:0000256" key="5">
    <source>
        <dbReference type="ARBA" id="ARBA00022729"/>
    </source>
</evidence>
<keyword evidence="7 10" id="KW-0626">Porin</keyword>
<gene>
    <name evidence="11" type="ORF">J2S73_001230</name>
</gene>
<comment type="similarity">
    <text evidence="1 10">Belongs to the alphaproteobacteria porin family.</text>
</comment>
<dbReference type="EMBL" id="JAUSUL010000001">
    <property type="protein sequence ID" value="MDQ0314793.1"/>
    <property type="molecule type" value="Genomic_DNA"/>
</dbReference>
<feature type="chain" id="PRO_5041777744" description="Porin" evidence="10">
    <location>
        <begin position="23"/>
        <end position="434"/>
    </location>
</feature>
<keyword evidence="12" id="KW-1185">Reference proteome</keyword>
<keyword evidence="3 10" id="KW-1134">Transmembrane beta strand</keyword>
<proteinExistence type="inferred from homology"/>
<evidence type="ECO:0000256" key="3">
    <source>
        <dbReference type="ARBA" id="ARBA00022452"/>
    </source>
</evidence>
<sequence>MKTKAILIGVATSVACASGASAADIPLAAAPEPIDYVRVCDAYGAGFYYIPGTDTCLNVSGRVRAEYRLFDFDQAFRQGIQAPSQARDFDSTEFRARGYIYMDSRTNTEFGLLRTYTELYGTVDGAGPVDMTLEHAYIQFGGFTFGRGQSFYDFVNYSTYASVFTPQVSDQKTNLAAYTFVFGNGFSSSLSIEDAESRRTEIGGPYSTTTTSVVGFDSSGNPITATTTTGVGYGGTKYPDLVANLRVDQGWGSAQLMGAMHQVWPGYRAEGTASSKIGFAAGGGVLVNLPFGMNTALNLTGTYANGASSYASTSTTGFFSPRGFLVETVDASFNPATGDIETAQAWSVSGGVGTQITPEVGFALQGGFFQLSDQVDSNNSFSNVDVQGDVTYSPGNIDGFEMGVGVEYRNVNPNEDGAGQGDAYAGYFRAERTF</sequence>
<protein>
    <recommendedName>
        <fullName evidence="10">Porin</fullName>
    </recommendedName>
</protein>
<evidence type="ECO:0000256" key="8">
    <source>
        <dbReference type="ARBA" id="ARBA00023136"/>
    </source>
</evidence>
<dbReference type="GO" id="GO:0046930">
    <property type="term" value="C:pore complex"/>
    <property type="evidence" value="ECO:0007669"/>
    <property type="project" value="UniProtKB-KW"/>
</dbReference>
<evidence type="ECO:0000313" key="12">
    <source>
        <dbReference type="Proteomes" id="UP001229244"/>
    </source>
</evidence>
<dbReference type="Pfam" id="PF02530">
    <property type="entry name" value="Porin_2"/>
    <property type="match status" value="1"/>
</dbReference>
<dbReference type="InterPro" id="IPR003684">
    <property type="entry name" value="Porin_alphabac"/>
</dbReference>
<keyword evidence="4 10" id="KW-0812">Transmembrane</keyword>
<name>A0AAE3VMS4_9HYPH</name>
<dbReference type="PROSITE" id="PS51257">
    <property type="entry name" value="PROKAR_LIPOPROTEIN"/>
    <property type="match status" value="1"/>
</dbReference>
<evidence type="ECO:0000256" key="6">
    <source>
        <dbReference type="ARBA" id="ARBA00023065"/>
    </source>
</evidence>
<evidence type="ECO:0000313" key="11">
    <source>
        <dbReference type="EMBL" id="MDQ0314793.1"/>
    </source>
</evidence>
<organism evidence="11 12">
    <name type="scientific">Amorphus orientalis</name>
    <dbReference type="NCBI Taxonomy" id="649198"/>
    <lineage>
        <taxon>Bacteria</taxon>
        <taxon>Pseudomonadati</taxon>
        <taxon>Pseudomonadota</taxon>
        <taxon>Alphaproteobacteria</taxon>
        <taxon>Hyphomicrobiales</taxon>
        <taxon>Amorphaceae</taxon>
        <taxon>Amorphus</taxon>
    </lineage>
</organism>
<dbReference type="Proteomes" id="UP001229244">
    <property type="component" value="Unassembled WGS sequence"/>
</dbReference>
<dbReference type="GO" id="GO:0006811">
    <property type="term" value="P:monoatomic ion transport"/>
    <property type="evidence" value="ECO:0007669"/>
    <property type="project" value="UniProtKB-KW"/>
</dbReference>
<dbReference type="GO" id="GO:0015288">
    <property type="term" value="F:porin activity"/>
    <property type="evidence" value="ECO:0007669"/>
    <property type="project" value="UniProtKB-KW"/>
</dbReference>
<evidence type="ECO:0000256" key="10">
    <source>
        <dbReference type="RuleBase" id="RU364005"/>
    </source>
</evidence>
<keyword evidence="9 10" id="KW-0998">Cell outer membrane</keyword>
<feature type="signal peptide" evidence="10">
    <location>
        <begin position="1"/>
        <end position="22"/>
    </location>
</feature>
<accession>A0AAE3VMS4</accession>
<dbReference type="GO" id="GO:0009279">
    <property type="term" value="C:cell outer membrane"/>
    <property type="evidence" value="ECO:0007669"/>
    <property type="project" value="UniProtKB-SubCell"/>
</dbReference>
<comment type="domain">
    <text evidence="10">Consists of 16-stranded beta-barrel sheets, with large surface-exposed loops, that form a transmembrane pore at the center of each barrel. The pore is partially ocluded by a peptide loop that folds into the pore lumen.</text>
</comment>
<reference evidence="11" key="1">
    <citation type="submission" date="2023-07" db="EMBL/GenBank/DDBJ databases">
        <title>Genomic Encyclopedia of Type Strains, Phase IV (KMG-IV): sequencing the most valuable type-strain genomes for metagenomic binning, comparative biology and taxonomic classification.</title>
        <authorList>
            <person name="Goeker M."/>
        </authorList>
    </citation>
    <scope>NUCLEOTIDE SEQUENCE</scope>
    <source>
        <strain evidence="11">DSM 21202</strain>
    </source>
</reference>
<comment type="caution">
    <text evidence="11">The sequence shown here is derived from an EMBL/GenBank/DDBJ whole genome shotgun (WGS) entry which is preliminary data.</text>
</comment>
<evidence type="ECO:0000256" key="9">
    <source>
        <dbReference type="ARBA" id="ARBA00023237"/>
    </source>
</evidence>
<keyword evidence="5 10" id="KW-0732">Signal</keyword>
<keyword evidence="2 10" id="KW-0813">Transport</keyword>
<dbReference type="RefSeq" id="WP_306884580.1">
    <property type="nucleotide sequence ID" value="NZ_JAUSUL010000001.1"/>
</dbReference>
<comment type="function">
    <text evidence="10">Forms passive diffusion pores that allow small molecular weight hydrophilic materials across the outer membrane.</text>
</comment>
<evidence type="ECO:0000256" key="7">
    <source>
        <dbReference type="ARBA" id="ARBA00023114"/>
    </source>
</evidence>